<protein>
    <recommendedName>
        <fullName evidence="1">Bacteroidetes PKD-like domain-containing protein</fullName>
    </recommendedName>
</protein>
<name>A0ABP2YA79_9BACT</name>
<reference evidence="2 3" key="1">
    <citation type="submission" date="2013-06" db="EMBL/GenBank/DDBJ databases">
        <authorList>
            <person name="Weinstock G."/>
            <person name="Sodergren E."/>
            <person name="Lobos E.A."/>
            <person name="Fulton L."/>
            <person name="Fulton R."/>
            <person name="Courtney L."/>
            <person name="Fronick C."/>
            <person name="O'Laughlin M."/>
            <person name="Godfrey J."/>
            <person name="Wilson R.M."/>
            <person name="Miner T."/>
            <person name="Farmer C."/>
            <person name="Delehaunty K."/>
            <person name="Cordes M."/>
            <person name="Minx P."/>
            <person name="Tomlinson C."/>
            <person name="Chen J."/>
            <person name="Wollam A."/>
            <person name="Pepin K.H."/>
            <person name="Bhonagiri V."/>
            <person name="Zhang X."/>
            <person name="Warren W."/>
            <person name="Mitreva M."/>
            <person name="Mardis E.R."/>
            <person name="Wilson R.K."/>
        </authorList>
    </citation>
    <scope>NUCLEOTIDE SEQUENCE [LARGE SCALE GENOMIC DNA]</scope>
    <source>
        <strain evidence="2 3">ATCC 29426</strain>
    </source>
</reference>
<sequence length="524" mass="58761">MNHKGKNRKKIIETNKMKKLKNIYLLLIAVLLMTACSENKLDDIVPQPEKKEGKLTNVEGIEKAYSLKQGAILQIKPNVKFDSEQKQQLTYEWNINHEKVSNDETLHYTCSKLGEFPCFLKVTAADGTAKIIEFKLFVYSDYNRGLLLFTEGEQGAELAYKALDIQNIPMATNVFKQSNPNLMLGTTPLALCWTGEGITNPNNINDFEGLNVVVSTDNPRKVYLLDPNTLEVKTEIVYDGKGEFYPNFAFAPFGGQNFRWNPDFNVIYFIGNGRDYMMTLDHHFLEGRANHQLPKGVRIADLACSIIPLPTDMVRIHFDLNSKRLLYVAGLGGTALGNLVCDVTPMALLPCDGVYANELADHRYEPRHFLFVGYTSAGEVNIYRLSPKALKGEETVLTNISANGNIKANDAIGVNPTKPIMYYGNENGKIFAFNYEAQNFSNKPYIELGENFVIKQIIFNPYNSNEMYVAAENKKAPAHACASVFIINATNKEGGKVVEADHHVGGKIRRMVFKGNGQENLDRK</sequence>
<keyword evidence="3" id="KW-1185">Reference proteome</keyword>
<dbReference type="Proteomes" id="UP000016660">
    <property type="component" value="Unassembled WGS sequence"/>
</dbReference>
<proteinExistence type="predicted"/>
<evidence type="ECO:0000313" key="3">
    <source>
        <dbReference type="Proteomes" id="UP000016660"/>
    </source>
</evidence>
<evidence type="ECO:0000313" key="2">
    <source>
        <dbReference type="EMBL" id="ERJ80742.1"/>
    </source>
</evidence>
<feature type="domain" description="Bacteroidetes PKD-like" evidence="1">
    <location>
        <begin position="63"/>
        <end position="122"/>
    </location>
</feature>
<dbReference type="SUPFAM" id="SSF50969">
    <property type="entry name" value="YVTN repeat-like/Quinoprotein amine dehydrogenase"/>
    <property type="match status" value="1"/>
</dbReference>
<dbReference type="InterPro" id="IPR041696">
    <property type="entry name" value="PKD_3"/>
</dbReference>
<gene>
    <name evidence="2" type="ORF">HMPREF0653_00270</name>
</gene>
<dbReference type="InterPro" id="IPR011044">
    <property type="entry name" value="Quino_amine_DH_bsu"/>
</dbReference>
<accession>A0ABP2YA79</accession>
<dbReference type="EMBL" id="AWUY01000016">
    <property type="protein sequence ID" value="ERJ80742.1"/>
    <property type="molecule type" value="Genomic_DNA"/>
</dbReference>
<dbReference type="Pfam" id="PF16820">
    <property type="entry name" value="PKD_3"/>
    <property type="match status" value="1"/>
</dbReference>
<organism evidence="2 3">
    <name type="scientific">Prevotella disiens JCM 6334 = ATCC 29426</name>
    <dbReference type="NCBI Taxonomy" id="1235811"/>
    <lineage>
        <taxon>Bacteria</taxon>
        <taxon>Pseudomonadati</taxon>
        <taxon>Bacteroidota</taxon>
        <taxon>Bacteroidia</taxon>
        <taxon>Bacteroidales</taxon>
        <taxon>Prevotellaceae</taxon>
        <taxon>Prevotella</taxon>
    </lineage>
</organism>
<evidence type="ECO:0000259" key="1">
    <source>
        <dbReference type="Pfam" id="PF16820"/>
    </source>
</evidence>
<comment type="caution">
    <text evidence="2">The sequence shown here is derived from an EMBL/GenBank/DDBJ whole genome shotgun (WGS) entry which is preliminary data.</text>
</comment>